<dbReference type="AlphaFoldDB" id="A0A9D4HYW9"/>
<proteinExistence type="predicted"/>
<dbReference type="Proteomes" id="UP000828390">
    <property type="component" value="Unassembled WGS sequence"/>
</dbReference>
<comment type="caution">
    <text evidence="1">The sequence shown here is derived from an EMBL/GenBank/DDBJ whole genome shotgun (WGS) entry which is preliminary data.</text>
</comment>
<reference evidence="1" key="1">
    <citation type="journal article" date="2019" name="bioRxiv">
        <title>The Genome of the Zebra Mussel, Dreissena polymorpha: A Resource for Invasive Species Research.</title>
        <authorList>
            <person name="McCartney M.A."/>
            <person name="Auch B."/>
            <person name="Kono T."/>
            <person name="Mallez S."/>
            <person name="Zhang Y."/>
            <person name="Obille A."/>
            <person name="Becker A."/>
            <person name="Abrahante J.E."/>
            <person name="Garbe J."/>
            <person name="Badalamenti J.P."/>
            <person name="Herman A."/>
            <person name="Mangelson H."/>
            <person name="Liachko I."/>
            <person name="Sullivan S."/>
            <person name="Sone E.D."/>
            <person name="Koren S."/>
            <person name="Silverstein K.A.T."/>
            <person name="Beckman K.B."/>
            <person name="Gohl D.M."/>
        </authorList>
    </citation>
    <scope>NUCLEOTIDE SEQUENCE</scope>
    <source>
        <strain evidence="1">Duluth1</strain>
        <tissue evidence="1">Whole animal</tissue>
    </source>
</reference>
<gene>
    <name evidence="1" type="ORF">DPMN_044407</name>
</gene>
<accession>A0A9D4HYW9</accession>
<evidence type="ECO:0000313" key="1">
    <source>
        <dbReference type="EMBL" id="KAH3737812.1"/>
    </source>
</evidence>
<reference evidence="1" key="2">
    <citation type="submission" date="2020-11" db="EMBL/GenBank/DDBJ databases">
        <authorList>
            <person name="McCartney M.A."/>
            <person name="Auch B."/>
            <person name="Kono T."/>
            <person name="Mallez S."/>
            <person name="Becker A."/>
            <person name="Gohl D.M."/>
            <person name="Silverstein K.A.T."/>
            <person name="Koren S."/>
            <person name="Bechman K.B."/>
            <person name="Herman A."/>
            <person name="Abrahante J.E."/>
            <person name="Garbe J."/>
        </authorList>
    </citation>
    <scope>NUCLEOTIDE SEQUENCE</scope>
    <source>
        <strain evidence="1">Duluth1</strain>
        <tissue evidence="1">Whole animal</tissue>
    </source>
</reference>
<protein>
    <submittedName>
        <fullName evidence="1">Uncharacterized protein</fullName>
    </submittedName>
</protein>
<name>A0A9D4HYW9_DREPO</name>
<keyword evidence="2" id="KW-1185">Reference proteome</keyword>
<evidence type="ECO:0000313" key="2">
    <source>
        <dbReference type="Proteomes" id="UP000828390"/>
    </source>
</evidence>
<sequence length="94" mass="9988">MLISVDIYVSGKTQRRANSAPRLLLLIAPSVVPASKGNNLLPRFPSTRSKAIPSSTGNSSVAFLCRSSYVDANGKMTLLSGRLPKVIITSNNTV</sequence>
<dbReference type="EMBL" id="JAIWYP010000011">
    <property type="protein sequence ID" value="KAH3737812.1"/>
    <property type="molecule type" value="Genomic_DNA"/>
</dbReference>
<organism evidence="1 2">
    <name type="scientific">Dreissena polymorpha</name>
    <name type="common">Zebra mussel</name>
    <name type="synonym">Mytilus polymorpha</name>
    <dbReference type="NCBI Taxonomy" id="45954"/>
    <lineage>
        <taxon>Eukaryota</taxon>
        <taxon>Metazoa</taxon>
        <taxon>Spiralia</taxon>
        <taxon>Lophotrochozoa</taxon>
        <taxon>Mollusca</taxon>
        <taxon>Bivalvia</taxon>
        <taxon>Autobranchia</taxon>
        <taxon>Heteroconchia</taxon>
        <taxon>Euheterodonta</taxon>
        <taxon>Imparidentia</taxon>
        <taxon>Neoheterodontei</taxon>
        <taxon>Myida</taxon>
        <taxon>Dreissenoidea</taxon>
        <taxon>Dreissenidae</taxon>
        <taxon>Dreissena</taxon>
    </lineage>
</organism>